<gene>
    <name evidence="7 9" type="primary">rnpA</name>
    <name evidence="9" type="ORF">ACFO4O_01270</name>
</gene>
<evidence type="ECO:0000256" key="5">
    <source>
        <dbReference type="ARBA" id="ARBA00022801"/>
    </source>
</evidence>
<dbReference type="Proteomes" id="UP001595897">
    <property type="component" value="Unassembled WGS sequence"/>
</dbReference>
<keyword evidence="5 7" id="KW-0378">Hydrolase</keyword>
<comment type="catalytic activity">
    <reaction evidence="7">
        <text>Endonucleolytic cleavage of RNA, removing 5'-extranucleotides from tRNA precursor.</text>
        <dbReference type="EC" id="3.1.26.5"/>
    </reaction>
</comment>
<evidence type="ECO:0000256" key="4">
    <source>
        <dbReference type="ARBA" id="ARBA00022759"/>
    </source>
</evidence>
<dbReference type="NCBIfam" id="TIGR00188">
    <property type="entry name" value="rnpA"/>
    <property type="match status" value="1"/>
</dbReference>
<dbReference type="InterPro" id="IPR014721">
    <property type="entry name" value="Ribsml_uS5_D2-typ_fold_subgr"/>
</dbReference>
<keyword evidence="4 7" id="KW-0255">Endonuclease</keyword>
<comment type="subunit">
    <text evidence="7">Consists of a catalytic RNA component (M1 or rnpB) and a protein subunit.</text>
</comment>
<keyword evidence="10" id="KW-1185">Reference proteome</keyword>
<dbReference type="Pfam" id="PF00825">
    <property type="entry name" value="Ribonuclease_P"/>
    <property type="match status" value="1"/>
</dbReference>
<dbReference type="PANTHER" id="PTHR33992:SF1">
    <property type="entry name" value="RIBONUCLEASE P PROTEIN COMPONENT"/>
    <property type="match status" value="1"/>
</dbReference>
<dbReference type="InterPro" id="IPR020539">
    <property type="entry name" value="RNase_P_CS"/>
</dbReference>
<comment type="similarity">
    <text evidence="7">Belongs to the RnpA family.</text>
</comment>
<dbReference type="EC" id="3.1.26.5" evidence="7 8"/>
<evidence type="ECO:0000256" key="7">
    <source>
        <dbReference type="HAMAP-Rule" id="MF_00227"/>
    </source>
</evidence>
<dbReference type="GO" id="GO:0004526">
    <property type="term" value="F:ribonuclease P activity"/>
    <property type="evidence" value="ECO:0007669"/>
    <property type="project" value="UniProtKB-EC"/>
</dbReference>
<evidence type="ECO:0000313" key="10">
    <source>
        <dbReference type="Proteomes" id="UP001595897"/>
    </source>
</evidence>
<comment type="function">
    <text evidence="1 7">RNaseP catalyzes the removal of the 5'-leader sequence from pre-tRNA to produce the mature 5'-terminus. It can also cleave other RNA substrates such as 4.5S RNA. The protein component plays an auxiliary but essential role in vivo by binding to the 5'-leader sequence and broadening the substrate specificity of the ribozyme.</text>
</comment>
<accession>A0ABV9LSI7</accession>
<keyword evidence="3 7" id="KW-0540">Nuclease</keyword>
<protein>
    <recommendedName>
        <fullName evidence="7 8">Ribonuclease P protein component</fullName>
        <shortName evidence="7">RNase P protein</shortName>
        <shortName evidence="7">RNaseP protein</shortName>
        <ecNumber evidence="7 8">3.1.26.5</ecNumber>
    </recommendedName>
    <alternativeName>
        <fullName evidence="7">Protein C5</fullName>
    </alternativeName>
</protein>
<evidence type="ECO:0000256" key="1">
    <source>
        <dbReference type="ARBA" id="ARBA00002663"/>
    </source>
</evidence>
<dbReference type="InterPro" id="IPR020568">
    <property type="entry name" value="Ribosomal_Su5_D2-typ_SF"/>
</dbReference>
<comment type="caution">
    <text evidence="9">The sequence shown here is derived from an EMBL/GenBank/DDBJ whole genome shotgun (WGS) entry which is preliminary data.</text>
</comment>
<name>A0ABV9LSI7_9ALTE</name>
<dbReference type="PANTHER" id="PTHR33992">
    <property type="entry name" value="RIBONUCLEASE P PROTEIN COMPONENT"/>
    <property type="match status" value="1"/>
</dbReference>
<dbReference type="EMBL" id="JBHSGU010000001">
    <property type="protein sequence ID" value="MFC4698791.1"/>
    <property type="molecule type" value="Genomic_DNA"/>
</dbReference>
<evidence type="ECO:0000256" key="3">
    <source>
        <dbReference type="ARBA" id="ARBA00022722"/>
    </source>
</evidence>
<dbReference type="SUPFAM" id="SSF54211">
    <property type="entry name" value="Ribosomal protein S5 domain 2-like"/>
    <property type="match status" value="1"/>
</dbReference>
<reference evidence="10" key="1">
    <citation type="journal article" date="2019" name="Int. J. Syst. Evol. Microbiol.">
        <title>The Global Catalogue of Microorganisms (GCM) 10K type strain sequencing project: providing services to taxonomists for standard genome sequencing and annotation.</title>
        <authorList>
            <consortium name="The Broad Institute Genomics Platform"/>
            <consortium name="The Broad Institute Genome Sequencing Center for Infectious Disease"/>
            <person name="Wu L."/>
            <person name="Ma J."/>
        </authorList>
    </citation>
    <scope>NUCLEOTIDE SEQUENCE [LARGE SCALE GENOMIC DNA]</scope>
    <source>
        <strain evidence="10">KACC 12507</strain>
    </source>
</reference>
<evidence type="ECO:0000256" key="8">
    <source>
        <dbReference type="NCBIfam" id="TIGR00188"/>
    </source>
</evidence>
<dbReference type="PROSITE" id="PS00648">
    <property type="entry name" value="RIBONUCLEASE_P"/>
    <property type="match status" value="1"/>
</dbReference>
<evidence type="ECO:0000256" key="2">
    <source>
        <dbReference type="ARBA" id="ARBA00022694"/>
    </source>
</evidence>
<dbReference type="InterPro" id="IPR000100">
    <property type="entry name" value="RNase_P"/>
</dbReference>
<keyword evidence="2 7" id="KW-0819">tRNA processing</keyword>
<proteinExistence type="inferred from homology"/>
<dbReference type="HAMAP" id="MF_00227">
    <property type="entry name" value="RNase_P"/>
    <property type="match status" value="1"/>
</dbReference>
<evidence type="ECO:0000256" key="6">
    <source>
        <dbReference type="ARBA" id="ARBA00022884"/>
    </source>
</evidence>
<dbReference type="Gene3D" id="3.30.230.10">
    <property type="match status" value="1"/>
</dbReference>
<evidence type="ECO:0000313" key="9">
    <source>
        <dbReference type="EMBL" id="MFC4698791.1"/>
    </source>
</evidence>
<dbReference type="RefSeq" id="WP_382405442.1">
    <property type="nucleotide sequence ID" value="NZ_JBHSGU010000001.1"/>
</dbReference>
<organism evidence="9 10">
    <name type="scientific">Glaciecola siphonariae</name>
    <dbReference type="NCBI Taxonomy" id="521012"/>
    <lineage>
        <taxon>Bacteria</taxon>
        <taxon>Pseudomonadati</taxon>
        <taxon>Pseudomonadota</taxon>
        <taxon>Gammaproteobacteria</taxon>
        <taxon>Alteromonadales</taxon>
        <taxon>Alteromonadaceae</taxon>
        <taxon>Glaciecola</taxon>
    </lineage>
</organism>
<keyword evidence="6 7" id="KW-0694">RNA-binding</keyword>
<sequence length="124" mass="14095">MFTATVNNPQNTFPRESRLLAPRQFAFVFEKAIPAVSPSITLLARHNDISHPRLGITVAKKKVKLAVQRNRIKRCIRESFRLHAHTLPNVDIIVVGKQGLGKLDNASIHAQLERLWGRLIKRCQ</sequence>